<dbReference type="STRING" id="13333.W1NV51"/>
<evidence type="ECO:0000313" key="6">
    <source>
        <dbReference type="Proteomes" id="UP000017836"/>
    </source>
</evidence>
<keyword evidence="4" id="KW-0732">Signal</keyword>
<evidence type="ECO:0000313" key="5">
    <source>
        <dbReference type="EMBL" id="ERM99492.1"/>
    </source>
</evidence>
<evidence type="ECO:0000256" key="2">
    <source>
        <dbReference type="SAM" id="MobiDB-lite"/>
    </source>
</evidence>
<dbReference type="Proteomes" id="UP000017836">
    <property type="component" value="Unassembled WGS sequence"/>
</dbReference>
<evidence type="ECO:0008006" key="7">
    <source>
        <dbReference type="Google" id="ProtNLM"/>
    </source>
</evidence>
<dbReference type="eggNOG" id="ENOG502QQTE">
    <property type="taxonomic scope" value="Eukaryota"/>
</dbReference>
<dbReference type="OMA" id="DSWPLHD"/>
<feature type="compositionally biased region" description="Basic residues" evidence="2">
    <location>
        <begin position="342"/>
        <end position="352"/>
    </location>
</feature>
<dbReference type="Pfam" id="PF01436">
    <property type="entry name" value="NHL"/>
    <property type="match status" value="1"/>
</dbReference>
<feature type="region of interest" description="Disordered" evidence="2">
    <location>
        <begin position="267"/>
        <end position="301"/>
    </location>
</feature>
<dbReference type="HOGENOM" id="CLU_029743_2_0_1"/>
<dbReference type="PANTHER" id="PTHR13833:SF78">
    <property type="entry name" value="POTASSIUM TRANSPORTER"/>
    <property type="match status" value="1"/>
</dbReference>
<keyword evidence="3" id="KW-1133">Transmembrane helix</keyword>
<organism evidence="5 6">
    <name type="scientific">Amborella trichopoda</name>
    <dbReference type="NCBI Taxonomy" id="13333"/>
    <lineage>
        <taxon>Eukaryota</taxon>
        <taxon>Viridiplantae</taxon>
        <taxon>Streptophyta</taxon>
        <taxon>Embryophyta</taxon>
        <taxon>Tracheophyta</taxon>
        <taxon>Spermatophyta</taxon>
        <taxon>Magnoliopsida</taxon>
        <taxon>Amborellales</taxon>
        <taxon>Amborellaceae</taxon>
        <taxon>Amborella</taxon>
    </lineage>
</organism>
<keyword evidence="1" id="KW-0677">Repeat</keyword>
<sequence>MPLLFAFAVVFVAMAPSSSAAPPGFVKDFISSTFSSLWKWLWSLPVTTKTVAVLSGRPMMQFESGYAVETVFDGSKLGIEPYSVQVSPSGDLLVLDSVNSNLYRVSLPLSRYSRARLVAGSADGYSGHVDGKLREARMNHPKGFAVDDKGNVYVADCMNMAIRKISETGVTTIAGGKWSRGGGHVDGPSEEARFSDDFDVVYVGSSCSLLVIDRGNQAIREIQLHYDHCAYQYGSSFPSGIAVIVGSVVLGYLLALLQRRIGGLVSPSKDDSDYPMKLNTSTPTYPPYKSGRPPLIPSDDPELEKPDAGWVSFGKFFIDIIASLSEIIGAFFSIFRRKNQTNKNHSQNHHHYQTNNPPSSRRSNWPLQDSFIIRDEDEPPPLETRTPTPRKTYPFMLRDPEKSHSFRLGHGRVYYHGGEGEQQMERERGQHGRVYYHGGEGEQQLERERIQPLRHYSSVAETYYEQSTDSNNEIVFGAVQEQGGRREAVEIKPVDYGDPMYDYHNIRPRINSVGFSRNF</sequence>
<name>W1NV51_AMBTC</name>
<dbReference type="InterPro" id="IPR011042">
    <property type="entry name" value="6-blade_b-propeller_TolB-like"/>
</dbReference>
<dbReference type="Gene3D" id="2.120.10.30">
    <property type="entry name" value="TolB, C-terminal domain"/>
    <property type="match status" value="1"/>
</dbReference>
<evidence type="ECO:0000256" key="3">
    <source>
        <dbReference type="SAM" id="Phobius"/>
    </source>
</evidence>
<accession>W1NV51</accession>
<feature type="transmembrane region" description="Helical" evidence="3">
    <location>
        <begin position="316"/>
        <end position="335"/>
    </location>
</feature>
<reference evidence="6" key="1">
    <citation type="journal article" date="2013" name="Science">
        <title>The Amborella genome and the evolution of flowering plants.</title>
        <authorList>
            <consortium name="Amborella Genome Project"/>
        </authorList>
    </citation>
    <scope>NUCLEOTIDE SEQUENCE [LARGE SCALE GENOMIC DNA]</scope>
</reference>
<gene>
    <name evidence="5" type="ORF">AMTR_s00088p00024010</name>
</gene>
<feature type="compositionally biased region" description="Polar residues" evidence="2">
    <location>
        <begin position="353"/>
        <end position="367"/>
    </location>
</feature>
<feature type="chain" id="PRO_5004806880" description="NHL repeat-containing protein" evidence="4">
    <location>
        <begin position="21"/>
        <end position="519"/>
    </location>
</feature>
<protein>
    <recommendedName>
        <fullName evidence="7">NHL repeat-containing protein</fullName>
    </recommendedName>
</protein>
<dbReference type="SUPFAM" id="SSF101898">
    <property type="entry name" value="NHL repeat"/>
    <property type="match status" value="1"/>
</dbReference>
<dbReference type="EMBL" id="KI394998">
    <property type="protein sequence ID" value="ERM99492.1"/>
    <property type="molecule type" value="Genomic_DNA"/>
</dbReference>
<proteinExistence type="predicted"/>
<feature type="transmembrane region" description="Helical" evidence="3">
    <location>
        <begin position="237"/>
        <end position="257"/>
    </location>
</feature>
<dbReference type="PANTHER" id="PTHR13833">
    <property type="match status" value="1"/>
</dbReference>
<evidence type="ECO:0000256" key="4">
    <source>
        <dbReference type="SAM" id="SignalP"/>
    </source>
</evidence>
<evidence type="ECO:0000256" key="1">
    <source>
        <dbReference type="ARBA" id="ARBA00022737"/>
    </source>
</evidence>
<feature type="signal peptide" evidence="4">
    <location>
        <begin position="1"/>
        <end position="20"/>
    </location>
</feature>
<dbReference type="Gramene" id="ERM99492">
    <property type="protein sequence ID" value="ERM99492"/>
    <property type="gene ID" value="AMTR_s00088p00024010"/>
</dbReference>
<feature type="region of interest" description="Disordered" evidence="2">
    <location>
        <begin position="342"/>
        <end position="395"/>
    </location>
</feature>
<keyword evidence="3" id="KW-0812">Transmembrane</keyword>
<dbReference type="AlphaFoldDB" id="W1NV51"/>
<keyword evidence="3" id="KW-0472">Membrane</keyword>
<keyword evidence="6" id="KW-1185">Reference proteome</keyword>
<dbReference type="InterPro" id="IPR001258">
    <property type="entry name" value="NHL_repeat"/>
</dbReference>